<evidence type="ECO:0000313" key="2">
    <source>
        <dbReference type="Proteomes" id="UP001187315"/>
    </source>
</evidence>
<reference evidence="1" key="1">
    <citation type="submission" date="2023-08" db="EMBL/GenBank/DDBJ databases">
        <title>Pelteobagrus vachellii genome.</title>
        <authorList>
            <person name="Liu H."/>
        </authorList>
    </citation>
    <scope>NUCLEOTIDE SEQUENCE</scope>
    <source>
        <strain evidence="1">PRFRI_2022a</strain>
        <tissue evidence="1">Muscle</tissue>
    </source>
</reference>
<protein>
    <recommendedName>
        <fullName evidence="3">Reverse transcriptase zinc-binding domain-containing protein</fullName>
    </recommendedName>
</protein>
<comment type="caution">
    <text evidence="1">The sequence shown here is derived from an EMBL/GenBank/DDBJ whole genome shotgun (WGS) entry which is preliminary data.</text>
</comment>
<sequence length="347" mass="39444">MDDLTILSTTKVCNVRLLRKLQENIERARMKIKLSKSRSISIIKGNLSDHRFHVGKELIPTVSEEPQVEQLRKEVASGLENIDRTLLPGKLKCFCMQLVSSYVRKWLGLPRCLSSIGFYGKGMLHLPISSLVEEYKCAKVRLEMMLLDLSDPFWIPLAATEQAMAALRHKDIVGRVQEGRSSLGLGASTPVWSKASPSQRRKMVVQEVCREEEARRCAQAVAQANQGQWMAWEGVEKRKISWKELWEMEAFRASFTIRAAYNVLPSPANLSQWYAEDMVCPLCPSLATLKHILVGCKTSLTQGHYTWRHNQVLISDSRQLGRARYWKMLADLNKKLCFPAEIAATNL</sequence>
<dbReference type="AlphaFoldDB" id="A0AA88NED0"/>
<dbReference type="EMBL" id="JAVHJS010000005">
    <property type="protein sequence ID" value="KAK2857716.1"/>
    <property type="molecule type" value="Genomic_DNA"/>
</dbReference>
<evidence type="ECO:0000313" key="1">
    <source>
        <dbReference type="EMBL" id="KAK2857716.1"/>
    </source>
</evidence>
<evidence type="ECO:0008006" key="3">
    <source>
        <dbReference type="Google" id="ProtNLM"/>
    </source>
</evidence>
<proteinExistence type="predicted"/>
<keyword evidence="2" id="KW-1185">Reference proteome</keyword>
<gene>
    <name evidence="1" type="ORF">Q7C36_005635</name>
</gene>
<organism evidence="1 2">
    <name type="scientific">Tachysurus vachellii</name>
    <name type="common">Darkbarbel catfish</name>
    <name type="synonym">Pelteobagrus vachellii</name>
    <dbReference type="NCBI Taxonomy" id="175792"/>
    <lineage>
        <taxon>Eukaryota</taxon>
        <taxon>Metazoa</taxon>
        <taxon>Chordata</taxon>
        <taxon>Craniata</taxon>
        <taxon>Vertebrata</taxon>
        <taxon>Euteleostomi</taxon>
        <taxon>Actinopterygii</taxon>
        <taxon>Neopterygii</taxon>
        <taxon>Teleostei</taxon>
        <taxon>Ostariophysi</taxon>
        <taxon>Siluriformes</taxon>
        <taxon>Bagridae</taxon>
        <taxon>Tachysurus</taxon>
    </lineage>
</organism>
<accession>A0AA88NED0</accession>
<dbReference type="Proteomes" id="UP001187315">
    <property type="component" value="Unassembled WGS sequence"/>
</dbReference>
<name>A0AA88NED0_TACVA</name>